<dbReference type="EMBL" id="JAWWNJ010000051">
    <property type="protein sequence ID" value="KAK7016285.1"/>
    <property type="molecule type" value="Genomic_DNA"/>
</dbReference>
<dbReference type="InterPro" id="IPR011021">
    <property type="entry name" value="Arrestin-like_N"/>
</dbReference>
<name>A0AAW0AS91_9AGAR</name>
<evidence type="ECO:0000256" key="1">
    <source>
        <dbReference type="SAM" id="MobiDB-lite"/>
    </source>
</evidence>
<proteinExistence type="predicted"/>
<organism evidence="3 4">
    <name type="scientific">Favolaschia claudopus</name>
    <dbReference type="NCBI Taxonomy" id="2862362"/>
    <lineage>
        <taxon>Eukaryota</taxon>
        <taxon>Fungi</taxon>
        <taxon>Dikarya</taxon>
        <taxon>Basidiomycota</taxon>
        <taxon>Agaricomycotina</taxon>
        <taxon>Agaricomycetes</taxon>
        <taxon>Agaricomycetidae</taxon>
        <taxon>Agaricales</taxon>
        <taxon>Marasmiineae</taxon>
        <taxon>Mycenaceae</taxon>
        <taxon>Favolaschia</taxon>
    </lineage>
</organism>
<evidence type="ECO:0000259" key="2">
    <source>
        <dbReference type="Pfam" id="PF00339"/>
    </source>
</evidence>
<evidence type="ECO:0000313" key="3">
    <source>
        <dbReference type="EMBL" id="KAK7016285.1"/>
    </source>
</evidence>
<sequence length="429" mass="46962">MADKEELPGYTARSPTSTSAGGYRTEHKYSLETKGRPWLFNFLKSRAPKEASLPFFMQGDTVAGRVELDLDKSESFKSISVAIQAGSTAVGQEEQLFLDISQDLWPSANDKSGKLAKGKHSWPWTFTLPTRVKPVDAKGLEVEAPPNFTERASPAYIDYRVVVTAKRGAFKVNQTLTTSFAYVPLTQPGPPSPLRQLAYKEGGSLIGPEGDPTGWKVLPPVKFKGKLFDAKEVELECTLAIATPLAFVIGSPMPLEITLKGTDEQALDTLAAPQAIKLHLVRAIALGSDAMEDKAASERRSNTVFQSGVSQGYFWPSTEGAKEAGKRSMRGELEVKRGIKPSFEFPRFTVRYTLELMPFSITGFTSLGADPGKSILSEPVKIMTKQIPGIVPRSYAPPGYEKPQENDYNSAVGYLENGNQRFYHHGGFA</sequence>
<feature type="domain" description="Arrestin-like N-terminal" evidence="2">
    <location>
        <begin position="93"/>
        <end position="181"/>
    </location>
</feature>
<dbReference type="InterPro" id="IPR014752">
    <property type="entry name" value="Arrestin-like_C"/>
</dbReference>
<dbReference type="Proteomes" id="UP001362999">
    <property type="component" value="Unassembled WGS sequence"/>
</dbReference>
<dbReference type="AlphaFoldDB" id="A0AAW0AS91"/>
<feature type="region of interest" description="Disordered" evidence="1">
    <location>
        <begin position="1"/>
        <end position="26"/>
    </location>
</feature>
<gene>
    <name evidence="3" type="ORF">R3P38DRAFT_2993497</name>
</gene>
<evidence type="ECO:0000313" key="4">
    <source>
        <dbReference type="Proteomes" id="UP001362999"/>
    </source>
</evidence>
<dbReference type="Gene3D" id="2.60.40.640">
    <property type="match status" value="1"/>
</dbReference>
<reference evidence="3 4" key="1">
    <citation type="journal article" date="2024" name="J Genomics">
        <title>Draft genome sequencing and assembly of Favolaschia claudopus CIRM-BRFM 2984 isolated from oak limbs.</title>
        <authorList>
            <person name="Navarro D."/>
            <person name="Drula E."/>
            <person name="Chaduli D."/>
            <person name="Cazenave R."/>
            <person name="Ahrendt S."/>
            <person name="Wang J."/>
            <person name="Lipzen A."/>
            <person name="Daum C."/>
            <person name="Barry K."/>
            <person name="Grigoriev I.V."/>
            <person name="Favel A."/>
            <person name="Rosso M.N."/>
            <person name="Martin F."/>
        </authorList>
    </citation>
    <scope>NUCLEOTIDE SEQUENCE [LARGE SCALE GENOMIC DNA]</scope>
    <source>
        <strain evidence="3 4">CIRM-BRFM 2984</strain>
    </source>
</reference>
<dbReference type="InterPro" id="IPR014756">
    <property type="entry name" value="Ig_E-set"/>
</dbReference>
<comment type="caution">
    <text evidence="3">The sequence shown here is derived from an EMBL/GenBank/DDBJ whole genome shotgun (WGS) entry which is preliminary data.</text>
</comment>
<keyword evidence="4" id="KW-1185">Reference proteome</keyword>
<dbReference type="SUPFAM" id="SSF81296">
    <property type="entry name" value="E set domains"/>
    <property type="match status" value="1"/>
</dbReference>
<protein>
    <recommendedName>
        <fullName evidence="2">Arrestin-like N-terminal domain-containing protein</fullName>
    </recommendedName>
</protein>
<dbReference type="Pfam" id="PF00339">
    <property type="entry name" value="Arrestin_N"/>
    <property type="match status" value="1"/>
</dbReference>
<accession>A0AAW0AS91</accession>